<proteinExistence type="inferred from homology"/>
<keyword evidence="8" id="KW-0560">Oxidoreductase</keyword>
<dbReference type="InterPro" id="IPR023173">
    <property type="entry name" value="NADPH_Cyt_P450_Rdtase_alpha"/>
</dbReference>
<dbReference type="Pfam" id="PF00258">
    <property type="entry name" value="Flavodoxin_1"/>
    <property type="match status" value="1"/>
</dbReference>
<keyword evidence="4" id="KW-0813">Transport</keyword>
<dbReference type="InterPro" id="IPR003097">
    <property type="entry name" value="CysJ-like_FAD-binding"/>
</dbReference>
<dbReference type="InterPro" id="IPR039261">
    <property type="entry name" value="FNR_nucleotide-bd"/>
</dbReference>
<protein>
    <recommendedName>
        <fullName evidence="9">NADPH--hemoprotein reductase</fullName>
        <ecNumber evidence="9">1.6.2.4</ecNumber>
    </recommendedName>
</protein>
<evidence type="ECO:0000259" key="13">
    <source>
        <dbReference type="Pfam" id="PF00667"/>
    </source>
</evidence>
<feature type="signal peptide" evidence="10">
    <location>
        <begin position="1"/>
        <end position="22"/>
    </location>
</feature>
<evidence type="ECO:0000259" key="11">
    <source>
        <dbReference type="Pfam" id="PF00175"/>
    </source>
</evidence>
<feature type="domain" description="Flavodoxin-like" evidence="12">
    <location>
        <begin position="562"/>
        <end position="621"/>
    </location>
</feature>
<dbReference type="InterPro" id="IPR017938">
    <property type="entry name" value="Riboflavin_synthase-like_b-brl"/>
</dbReference>
<dbReference type="InterPro" id="IPR017972">
    <property type="entry name" value="Cyt_P450_CS"/>
</dbReference>
<evidence type="ECO:0000256" key="9">
    <source>
        <dbReference type="ARBA" id="ARBA00023797"/>
    </source>
</evidence>
<dbReference type="PANTHER" id="PTHR19384:SF17">
    <property type="entry name" value="NADPH--CYTOCHROME P450 REDUCTASE"/>
    <property type="match status" value="1"/>
</dbReference>
<dbReference type="InterPro" id="IPR001433">
    <property type="entry name" value="OxRdtase_FAD/NAD-bd"/>
</dbReference>
<dbReference type="Gene3D" id="1.20.990.10">
    <property type="entry name" value="NADPH-cytochrome p450 Reductase, Chain A, domain 3"/>
    <property type="match status" value="1"/>
</dbReference>
<dbReference type="PRINTS" id="PR00371">
    <property type="entry name" value="FPNCR"/>
</dbReference>
<evidence type="ECO:0000313" key="14">
    <source>
        <dbReference type="EMBL" id="WIA23223.1"/>
    </source>
</evidence>
<evidence type="ECO:0000256" key="1">
    <source>
        <dbReference type="ARBA" id="ARBA00001917"/>
    </source>
</evidence>
<dbReference type="Proteomes" id="UP001244341">
    <property type="component" value="Chromosome 15b"/>
</dbReference>
<dbReference type="EC" id="1.6.2.4" evidence="9"/>
<dbReference type="InterPro" id="IPR001709">
    <property type="entry name" value="Flavoprot_Pyr_Nucl_cyt_Rdtase"/>
</dbReference>
<evidence type="ECO:0000256" key="4">
    <source>
        <dbReference type="ARBA" id="ARBA00022448"/>
    </source>
</evidence>
<dbReference type="SUPFAM" id="SSF48264">
    <property type="entry name" value="Cytochrome P450"/>
    <property type="match status" value="1"/>
</dbReference>
<dbReference type="Pfam" id="PF00067">
    <property type="entry name" value="p450"/>
    <property type="match status" value="1"/>
</dbReference>
<feature type="domain" description="Oxidoreductase FAD/NAD(P)-binding" evidence="11">
    <location>
        <begin position="946"/>
        <end position="1056"/>
    </location>
</feature>
<evidence type="ECO:0000256" key="6">
    <source>
        <dbReference type="ARBA" id="ARBA00022827"/>
    </source>
</evidence>
<comment type="similarity">
    <text evidence="3">In the N-terminal section; belongs to the cytochrome P450 family.</text>
</comment>
<reference evidence="14 15" key="1">
    <citation type="submission" date="2023-05" db="EMBL/GenBank/DDBJ databases">
        <title>A 100% complete, gapless, phased diploid assembly of the Scenedesmus obliquus UTEX 3031 genome.</title>
        <authorList>
            <person name="Biondi T.C."/>
            <person name="Hanschen E.R."/>
            <person name="Kwon T."/>
            <person name="Eng W."/>
            <person name="Kruse C.P.S."/>
            <person name="Koehler S.I."/>
            <person name="Kunde Y."/>
            <person name="Gleasner C.D."/>
            <person name="You Mak K.T."/>
            <person name="Polle J."/>
            <person name="Hovde B.T."/>
            <person name="Starkenburg S.R."/>
        </authorList>
    </citation>
    <scope>NUCLEOTIDE SEQUENCE [LARGE SCALE GENOMIC DNA]</scope>
    <source>
        <strain evidence="14 15">DOE0152z</strain>
    </source>
</reference>
<evidence type="ECO:0000313" key="15">
    <source>
        <dbReference type="Proteomes" id="UP001244341"/>
    </source>
</evidence>
<dbReference type="Pfam" id="PF00175">
    <property type="entry name" value="NAD_binding_1"/>
    <property type="match status" value="1"/>
</dbReference>
<organism evidence="14 15">
    <name type="scientific">Tetradesmus obliquus</name>
    <name type="common">Green alga</name>
    <name type="synonym">Acutodesmus obliquus</name>
    <dbReference type="NCBI Taxonomy" id="3088"/>
    <lineage>
        <taxon>Eukaryota</taxon>
        <taxon>Viridiplantae</taxon>
        <taxon>Chlorophyta</taxon>
        <taxon>core chlorophytes</taxon>
        <taxon>Chlorophyceae</taxon>
        <taxon>CS clade</taxon>
        <taxon>Sphaeropleales</taxon>
        <taxon>Scenedesmaceae</taxon>
        <taxon>Tetradesmus</taxon>
    </lineage>
</organism>
<evidence type="ECO:0000256" key="7">
    <source>
        <dbReference type="ARBA" id="ARBA00022857"/>
    </source>
</evidence>
<keyword evidence="10" id="KW-0732">Signal</keyword>
<dbReference type="Gene3D" id="2.40.30.10">
    <property type="entry name" value="Translation factors"/>
    <property type="match status" value="1"/>
</dbReference>
<comment type="cofactor">
    <cofactor evidence="2">
        <name>FAD</name>
        <dbReference type="ChEBI" id="CHEBI:57692"/>
    </cofactor>
</comment>
<dbReference type="SUPFAM" id="SSF52218">
    <property type="entry name" value="Flavoproteins"/>
    <property type="match status" value="1"/>
</dbReference>
<sequence length="1094" mass="116664">MWRWQQQLLLNHLYLRWLPLLGHRLALLRGPWGAPFANLALNLFSGTAGGAAGPTLLLQVGSPSVGRHLAAAGVVDEAADGCGVVFTADPAIAAELLARQDDFVKMWDRPQQLAVQRISDNGLFTSSTTSPDWQTARGLLSRGFNTLKLAGYFPLVMDKIRGFLGEWGRYPPGALISGVNEWLACLTSDAVVVAASGWDMRNLQRKGSGEDVHRFLSAFKFGLRYAFGIISAAEVLGWRHVLNPLASSAAAMEAQFERARKVCEDMVDDMVERTRRGELGSATSSVLSSLLSEKSPSNGQYVRQRAVYGHVINLMVAGHETTAATLGFLAAYLAAHPAWEDAIRTEARAVLAGRAELSLADLPRLATAEACFKEALRLHPPVGMINRDAQAPCMLGGRWLVQRGQRVAVLLTALHRNEDHWGGKWGSPHEFNPQRFMPGTAESCGRHACAFMPFGMGVRTCIGQQFALMEAKAWLASTYDLFTFKLPPGFTFMPSHKEGGASPNLQGLALQVFPAPGARTASAVARVPAFFGKGAAASSCHRRSDSLSRIHAGAEAACPAGGAAAGLRYAVFGVGSSQWETFHAFPKRVDARLAAAGGERLRGLATADVCGCGFADAFEAWQADLLAELLAIHNVRVPRKGSAAAAAAAAQGFASRRRVGLRMLPEASPFPGASLEAAVATLRGVQGRGMGADGLPLDFTFSLLRVVRSQELQAQGSGRSTKHVELALPQGMAYTAGSHLLIQAANSRHLVAGALALLGLSGAEAVEWTPAVTPEAAARGCVMPPITISSAQALTWLSDLAAVPTRRQVLELAELCGCPPEAAALWELAAEDNYRQQVSGPRLSVLELLARHRSLLAALPLPRLINFLPRIKPRYYSIASSPRSAPDRACVTVARVELTTPSGRLHRGPGSCTLHDTPVGGFAMGSVSGLVSCFRLPPDPATPLIMVGPGTGVAPFMGFLEERQALQQAGATLGPAVLFFGCRHPAQDYLYRELLEAWRASGVLSGLAVAFSREGPCKVYVQDLIKQQGAQLWALLDKQGAAVYVCGDARRMAPGVAAAFQAVAQEWGGRSASGAASWLGSMREAKRYLEDVWA</sequence>
<evidence type="ECO:0000256" key="5">
    <source>
        <dbReference type="ARBA" id="ARBA00022630"/>
    </source>
</evidence>
<evidence type="ECO:0000256" key="2">
    <source>
        <dbReference type="ARBA" id="ARBA00001974"/>
    </source>
</evidence>
<evidence type="ECO:0000259" key="12">
    <source>
        <dbReference type="Pfam" id="PF00258"/>
    </source>
</evidence>
<keyword evidence="6" id="KW-0274">FAD</keyword>
<dbReference type="InterPro" id="IPR036396">
    <property type="entry name" value="Cyt_P450_sf"/>
</dbReference>
<keyword evidence="15" id="KW-1185">Reference proteome</keyword>
<gene>
    <name evidence="14" type="ORF">OEZ85_001545</name>
</gene>
<feature type="domain" description="Sulfite reductase [NADPH] flavoprotein alpha-component-like FAD-binding" evidence="13">
    <location>
        <begin position="703"/>
        <end position="911"/>
    </location>
</feature>
<dbReference type="SUPFAM" id="SSF52343">
    <property type="entry name" value="Ferredoxin reductase-like, C-terminal NADP-linked domain"/>
    <property type="match status" value="1"/>
</dbReference>
<feature type="chain" id="PRO_5046212266" description="NADPH--hemoprotein reductase" evidence="10">
    <location>
        <begin position="23"/>
        <end position="1094"/>
    </location>
</feature>
<dbReference type="PROSITE" id="PS00086">
    <property type="entry name" value="CYTOCHROME_P450"/>
    <property type="match status" value="1"/>
</dbReference>
<name>A0ABY8UUK5_TETOB</name>
<dbReference type="SUPFAM" id="SSF63380">
    <property type="entry name" value="Riboflavin synthase domain-like"/>
    <property type="match status" value="1"/>
</dbReference>
<dbReference type="EMBL" id="CP126222">
    <property type="protein sequence ID" value="WIA23223.1"/>
    <property type="molecule type" value="Genomic_DNA"/>
</dbReference>
<dbReference type="Pfam" id="PF00667">
    <property type="entry name" value="FAD_binding_1"/>
    <property type="match status" value="1"/>
</dbReference>
<dbReference type="InterPro" id="IPR001128">
    <property type="entry name" value="Cyt_P450"/>
</dbReference>
<keyword evidence="5" id="KW-0285">Flavoprotein</keyword>
<dbReference type="InterPro" id="IPR029039">
    <property type="entry name" value="Flavoprotein-like_sf"/>
</dbReference>
<comment type="cofactor">
    <cofactor evidence="1">
        <name>FMN</name>
        <dbReference type="ChEBI" id="CHEBI:58210"/>
    </cofactor>
</comment>
<dbReference type="Gene3D" id="3.40.50.360">
    <property type="match status" value="1"/>
</dbReference>
<evidence type="ECO:0000256" key="3">
    <source>
        <dbReference type="ARBA" id="ARBA00010018"/>
    </source>
</evidence>
<dbReference type="InterPro" id="IPR008254">
    <property type="entry name" value="Flavodoxin/NO_synth"/>
</dbReference>
<dbReference type="Gene3D" id="3.40.50.80">
    <property type="entry name" value="Nucleotide-binding domain of ferredoxin-NADP reductase (FNR) module"/>
    <property type="match status" value="1"/>
</dbReference>
<accession>A0ABY8UUK5</accession>
<evidence type="ECO:0000256" key="8">
    <source>
        <dbReference type="ARBA" id="ARBA00023002"/>
    </source>
</evidence>
<evidence type="ECO:0000256" key="10">
    <source>
        <dbReference type="SAM" id="SignalP"/>
    </source>
</evidence>
<dbReference type="PANTHER" id="PTHR19384">
    <property type="entry name" value="NITRIC OXIDE SYNTHASE-RELATED"/>
    <property type="match status" value="1"/>
</dbReference>
<dbReference type="Gene3D" id="1.10.630.10">
    <property type="entry name" value="Cytochrome P450"/>
    <property type="match status" value="1"/>
</dbReference>
<keyword evidence="7" id="KW-0521">NADP</keyword>